<evidence type="ECO:0000256" key="5">
    <source>
        <dbReference type="ARBA" id="ARBA00022833"/>
    </source>
</evidence>
<sequence>MLDSKDGTEEEGPERARFVQAEYHHPCWSWDKVTLALQLQCNAMQLVQLPNTSPDALPKHPRKQDFRSATGIYNNLDIAELGVGEAQEVFSIETFNDDPSIFYKCASNLFRTYEPSDTHRFVKWLEDEGRLLRIYTQNIDGLEHAAGVSKSKICQPHGSLETATCTTCGKRYSKADIALRARTGIVPRCSKPKKNKKAKVMPTTKRKSSRLAGRQRGPQQPDDGLEIDLHCCTELAVEPISLIPSKMPDHVPIVLINRNMVKIPQTERFWSLCLLGNSDDVVCSLKLGGYNDEDELERPREGWEHRQPRESVALFDGADISRANEVKTASSIVCDGCNKTIKGAVFTCRMCLAFDLCERCHPVVSEAHMNGAHEFKRII</sequence>
<dbReference type="PROSITE" id="PS01357">
    <property type="entry name" value="ZF_ZZ_1"/>
    <property type="match status" value="1"/>
</dbReference>
<keyword evidence="5" id="KW-0862">Zinc</keyword>
<dbReference type="CDD" id="cd02249">
    <property type="entry name" value="ZZ"/>
    <property type="match status" value="1"/>
</dbReference>
<feature type="compositionally biased region" description="Basic residues" evidence="8">
    <location>
        <begin position="191"/>
        <end position="209"/>
    </location>
</feature>
<evidence type="ECO:0000313" key="11">
    <source>
        <dbReference type="Proteomes" id="UP000266841"/>
    </source>
</evidence>
<evidence type="ECO:0000256" key="1">
    <source>
        <dbReference type="ARBA" id="ARBA00001947"/>
    </source>
</evidence>
<dbReference type="AlphaFoldDB" id="K0TJ43"/>
<dbReference type="SMART" id="SM00291">
    <property type="entry name" value="ZnF_ZZ"/>
    <property type="match status" value="1"/>
</dbReference>
<comment type="cofactor">
    <cofactor evidence="1">
        <name>Zn(2+)</name>
        <dbReference type="ChEBI" id="CHEBI:29105"/>
    </cofactor>
</comment>
<dbReference type="Pfam" id="PF02146">
    <property type="entry name" value="SIR2"/>
    <property type="match status" value="1"/>
</dbReference>
<reference evidence="10 11" key="1">
    <citation type="journal article" date="2012" name="Genome Biol.">
        <title>Genome and low-iron response of an oceanic diatom adapted to chronic iron limitation.</title>
        <authorList>
            <person name="Lommer M."/>
            <person name="Specht M."/>
            <person name="Roy A.S."/>
            <person name="Kraemer L."/>
            <person name="Andreson R."/>
            <person name="Gutowska M.A."/>
            <person name="Wolf J."/>
            <person name="Bergner S.V."/>
            <person name="Schilhabel M.B."/>
            <person name="Klostermeier U.C."/>
            <person name="Beiko R.G."/>
            <person name="Rosenstiel P."/>
            <person name="Hippler M."/>
            <person name="Laroche J."/>
        </authorList>
    </citation>
    <scope>NUCLEOTIDE SEQUENCE [LARGE SCALE GENOMIC DNA]</scope>
    <source>
        <strain evidence="10 11">CCMP1005</strain>
    </source>
</reference>
<feature type="region of interest" description="Disordered" evidence="8">
    <location>
        <begin position="191"/>
        <end position="223"/>
    </location>
</feature>
<gene>
    <name evidence="10" type="ORF">THAOC_04461</name>
</gene>
<dbReference type="PANTHER" id="PTHR11085:SF9">
    <property type="entry name" value="NAD-DEPENDENT PROTEIN DEACETYLASE SIRTUIN-1"/>
    <property type="match status" value="1"/>
</dbReference>
<evidence type="ECO:0000256" key="8">
    <source>
        <dbReference type="SAM" id="MobiDB-lite"/>
    </source>
</evidence>
<feature type="domain" description="Deacetylase sirtuin-type" evidence="9">
    <location>
        <begin position="1"/>
        <end position="304"/>
    </location>
</feature>
<comment type="caution">
    <text evidence="10">The sequence shown here is derived from an EMBL/GenBank/DDBJ whole genome shotgun (WGS) entry which is preliminary data.</text>
</comment>
<dbReference type="InterPro" id="IPR003000">
    <property type="entry name" value="Sirtuin"/>
</dbReference>
<dbReference type="GO" id="GO:0070403">
    <property type="term" value="F:NAD+ binding"/>
    <property type="evidence" value="ECO:0007669"/>
    <property type="project" value="InterPro"/>
</dbReference>
<dbReference type="InterPro" id="IPR043145">
    <property type="entry name" value="Znf_ZZ_sf"/>
</dbReference>
<dbReference type="GO" id="GO:0005634">
    <property type="term" value="C:nucleus"/>
    <property type="evidence" value="ECO:0007669"/>
    <property type="project" value="TreeGrafter"/>
</dbReference>
<keyword evidence="2" id="KW-0808">Transferase</keyword>
<dbReference type="Gene3D" id="3.30.1600.10">
    <property type="entry name" value="SIR2/SIRT2 'Small Domain"/>
    <property type="match status" value="1"/>
</dbReference>
<dbReference type="InterPro" id="IPR026591">
    <property type="entry name" value="Sirtuin_cat_small_dom_sf"/>
</dbReference>
<dbReference type="InterPro" id="IPR050134">
    <property type="entry name" value="NAD-dep_sirtuin_deacylases"/>
</dbReference>
<dbReference type="OrthoDB" id="420264at2759"/>
<organism evidence="10 11">
    <name type="scientific">Thalassiosira oceanica</name>
    <name type="common">Marine diatom</name>
    <dbReference type="NCBI Taxonomy" id="159749"/>
    <lineage>
        <taxon>Eukaryota</taxon>
        <taxon>Sar</taxon>
        <taxon>Stramenopiles</taxon>
        <taxon>Ochrophyta</taxon>
        <taxon>Bacillariophyta</taxon>
        <taxon>Coscinodiscophyceae</taxon>
        <taxon>Thalassiosirophycidae</taxon>
        <taxon>Thalassiosirales</taxon>
        <taxon>Thalassiosiraceae</taxon>
        <taxon>Thalassiosira</taxon>
    </lineage>
</organism>
<evidence type="ECO:0000256" key="4">
    <source>
        <dbReference type="ARBA" id="ARBA00022771"/>
    </source>
</evidence>
<protein>
    <recommendedName>
        <fullName evidence="9">Deacetylase sirtuin-type domain-containing protein</fullName>
    </recommendedName>
</protein>
<keyword evidence="3" id="KW-0479">Metal-binding</keyword>
<dbReference type="Gene3D" id="3.40.50.1220">
    <property type="entry name" value="TPP-binding domain"/>
    <property type="match status" value="1"/>
</dbReference>
<accession>K0TJ43</accession>
<dbReference type="SUPFAM" id="SSF57850">
    <property type="entry name" value="RING/U-box"/>
    <property type="match status" value="1"/>
</dbReference>
<dbReference type="InterPro" id="IPR000433">
    <property type="entry name" value="Znf_ZZ"/>
</dbReference>
<dbReference type="Proteomes" id="UP000266841">
    <property type="component" value="Unassembled WGS sequence"/>
</dbReference>
<evidence type="ECO:0000256" key="7">
    <source>
        <dbReference type="PROSITE-ProRule" id="PRU00236"/>
    </source>
</evidence>
<evidence type="ECO:0000256" key="6">
    <source>
        <dbReference type="ARBA" id="ARBA00023027"/>
    </source>
</evidence>
<dbReference type="PANTHER" id="PTHR11085">
    <property type="entry name" value="NAD-DEPENDENT PROTEIN DEACYLASE SIRTUIN-5, MITOCHONDRIAL-RELATED"/>
    <property type="match status" value="1"/>
</dbReference>
<dbReference type="Gene3D" id="3.30.60.90">
    <property type="match status" value="1"/>
</dbReference>
<evidence type="ECO:0000259" key="9">
    <source>
        <dbReference type="PROSITE" id="PS50305"/>
    </source>
</evidence>
<dbReference type="InterPro" id="IPR026590">
    <property type="entry name" value="Ssirtuin_cat_dom"/>
</dbReference>
<dbReference type="GO" id="GO:0017136">
    <property type="term" value="F:histone deacetylase activity, NAD-dependent"/>
    <property type="evidence" value="ECO:0007669"/>
    <property type="project" value="TreeGrafter"/>
</dbReference>
<dbReference type="EMBL" id="AGNL01004125">
    <property type="protein sequence ID" value="EJK73896.1"/>
    <property type="molecule type" value="Genomic_DNA"/>
</dbReference>
<keyword evidence="6" id="KW-0520">NAD</keyword>
<dbReference type="GO" id="GO:0008270">
    <property type="term" value="F:zinc ion binding"/>
    <property type="evidence" value="ECO:0007669"/>
    <property type="project" value="UniProtKB-KW"/>
</dbReference>
<dbReference type="eggNOG" id="KOG2684">
    <property type="taxonomic scope" value="Eukaryota"/>
</dbReference>
<evidence type="ECO:0000256" key="2">
    <source>
        <dbReference type="ARBA" id="ARBA00022679"/>
    </source>
</evidence>
<dbReference type="SUPFAM" id="SSF52467">
    <property type="entry name" value="DHS-like NAD/FAD-binding domain"/>
    <property type="match status" value="1"/>
</dbReference>
<keyword evidence="4" id="KW-0863">Zinc-finger</keyword>
<evidence type="ECO:0000313" key="10">
    <source>
        <dbReference type="EMBL" id="EJK73896.1"/>
    </source>
</evidence>
<keyword evidence="11" id="KW-1185">Reference proteome</keyword>
<proteinExistence type="predicted"/>
<comment type="caution">
    <text evidence="7">Lacks conserved residue(s) required for the propagation of feature annotation.</text>
</comment>
<evidence type="ECO:0000256" key="3">
    <source>
        <dbReference type="ARBA" id="ARBA00022723"/>
    </source>
</evidence>
<dbReference type="InterPro" id="IPR029035">
    <property type="entry name" value="DHS-like_NAD/FAD-binding_dom"/>
</dbReference>
<dbReference type="Pfam" id="PF00569">
    <property type="entry name" value="ZZ"/>
    <property type="match status" value="1"/>
</dbReference>
<name>K0TJ43_THAOC</name>
<dbReference type="PROSITE" id="PS50305">
    <property type="entry name" value="SIRTUIN"/>
    <property type="match status" value="1"/>
</dbReference>